<accession>A0A225DP45</accession>
<feature type="region of interest" description="Disordered" evidence="1">
    <location>
        <begin position="1"/>
        <end position="72"/>
    </location>
</feature>
<keyword evidence="3" id="KW-1185">Reference proteome</keyword>
<sequence>MLADHRLQSLVPNRRHESGVRDPERGPFPKFPQRDHPDSLGGTAVVWEERDETAGRYASHDPFSPARGGDSS</sequence>
<gene>
    <name evidence="2" type="ORF">FRUB_02771</name>
</gene>
<proteinExistence type="predicted"/>
<dbReference type="AlphaFoldDB" id="A0A225DP45"/>
<organism evidence="2 3">
    <name type="scientific">Fimbriiglobus ruber</name>
    <dbReference type="NCBI Taxonomy" id="1908690"/>
    <lineage>
        <taxon>Bacteria</taxon>
        <taxon>Pseudomonadati</taxon>
        <taxon>Planctomycetota</taxon>
        <taxon>Planctomycetia</taxon>
        <taxon>Gemmatales</taxon>
        <taxon>Gemmataceae</taxon>
        <taxon>Fimbriiglobus</taxon>
    </lineage>
</organism>
<comment type="caution">
    <text evidence="2">The sequence shown here is derived from an EMBL/GenBank/DDBJ whole genome shotgun (WGS) entry which is preliminary data.</text>
</comment>
<name>A0A225DP45_9BACT</name>
<protein>
    <submittedName>
        <fullName evidence="2">Uncharacterized protein</fullName>
    </submittedName>
</protein>
<dbReference type="Proteomes" id="UP000214646">
    <property type="component" value="Unassembled WGS sequence"/>
</dbReference>
<reference evidence="3" key="1">
    <citation type="submission" date="2017-06" db="EMBL/GenBank/DDBJ databases">
        <title>Genome analysis of Fimbriiglobus ruber SP5, the first member of the order Planctomycetales with confirmed chitinolytic capability.</title>
        <authorList>
            <person name="Ravin N.V."/>
            <person name="Rakitin A.L."/>
            <person name="Ivanova A.A."/>
            <person name="Beletsky A.V."/>
            <person name="Kulichevskaya I.S."/>
            <person name="Mardanov A.V."/>
            <person name="Dedysh S.N."/>
        </authorList>
    </citation>
    <scope>NUCLEOTIDE SEQUENCE [LARGE SCALE GENOMIC DNA]</scope>
    <source>
        <strain evidence="3">SP5</strain>
    </source>
</reference>
<evidence type="ECO:0000313" key="2">
    <source>
        <dbReference type="EMBL" id="OWK43172.1"/>
    </source>
</evidence>
<evidence type="ECO:0000256" key="1">
    <source>
        <dbReference type="SAM" id="MobiDB-lite"/>
    </source>
</evidence>
<feature type="compositionally biased region" description="Basic and acidic residues" evidence="1">
    <location>
        <begin position="14"/>
        <end position="38"/>
    </location>
</feature>
<evidence type="ECO:0000313" key="3">
    <source>
        <dbReference type="Proteomes" id="UP000214646"/>
    </source>
</evidence>
<dbReference type="EMBL" id="NIDE01000004">
    <property type="protein sequence ID" value="OWK43172.1"/>
    <property type="molecule type" value="Genomic_DNA"/>
</dbReference>